<proteinExistence type="predicted"/>
<dbReference type="Proteomes" id="UP000270296">
    <property type="component" value="Unassembled WGS sequence"/>
</dbReference>
<keyword evidence="2" id="KW-1185">Reference proteome</keyword>
<dbReference type="WBParaSite" id="SBAD_0000464701-mRNA-1">
    <property type="protein sequence ID" value="SBAD_0000464701-mRNA-1"/>
    <property type="gene ID" value="SBAD_0000464701"/>
</dbReference>
<reference evidence="1 2" key="2">
    <citation type="submission" date="2018-11" db="EMBL/GenBank/DDBJ databases">
        <authorList>
            <consortium name="Pathogen Informatics"/>
        </authorList>
    </citation>
    <scope>NUCLEOTIDE SEQUENCE [LARGE SCALE GENOMIC DNA]</scope>
</reference>
<evidence type="ECO:0000313" key="1">
    <source>
        <dbReference type="EMBL" id="VDP04432.1"/>
    </source>
</evidence>
<reference evidence="3" key="1">
    <citation type="submission" date="2016-06" db="UniProtKB">
        <authorList>
            <consortium name="WormBaseParasite"/>
        </authorList>
    </citation>
    <scope>IDENTIFICATION</scope>
</reference>
<organism evidence="3">
    <name type="scientific">Soboliphyme baturini</name>
    <dbReference type="NCBI Taxonomy" id="241478"/>
    <lineage>
        <taxon>Eukaryota</taxon>
        <taxon>Metazoa</taxon>
        <taxon>Ecdysozoa</taxon>
        <taxon>Nematoda</taxon>
        <taxon>Enoplea</taxon>
        <taxon>Dorylaimia</taxon>
        <taxon>Dioctophymatida</taxon>
        <taxon>Dioctophymatoidea</taxon>
        <taxon>Soboliphymatidae</taxon>
        <taxon>Soboliphyme</taxon>
    </lineage>
</organism>
<evidence type="ECO:0000313" key="3">
    <source>
        <dbReference type="WBParaSite" id="SBAD_0000464701-mRNA-1"/>
    </source>
</evidence>
<dbReference type="EMBL" id="UZAM01008330">
    <property type="protein sequence ID" value="VDP04432.1"/>
    <property type="molecule type" value="Genomic_DNA"/>
</dbReference>
<gene>
    <name evidence="1" type="ORF">SBAD_LOCUS4459</name>
</gene>
<protein>
    <submittedName>
        <fullName evidence="3">Secreted protein</fullName>
    </submittedName>
</protein>
<dbReference type="AlphaFoldDB" id="A0A183ILG0"/>
<sequence length="98" mass="10818">MRRSLAPLWMGPILLCTALTTHKKTRLKRNVSENDDRVFTLAKASISCFFCLVAAADIVRQANLDAKEKKHTAPADVVYSVLFELQVTSLVVAGFHSA</sequence>
<name>A0A183ILG0_9BILA</name>
<evidence type="ECO:0000313" key="2">
    <source>
        <dbReference type="Proteomes" id="UP000270296"/>
    </source>
</evidence>
<accession>A0A183ILG0</accession>